<dbReference type="GO" id="GO:0005634">
    <property type="term" value="C:nucleus"/>
    <property type="evidence" value="ECO:0007669"/>
    <property type="project" value="TreeGrafter"/>
</dbReference>
<evidence type="ECO:0000313" key="5">
    <source>
        <dbReference type="EMBL" id="KAK2154125.1"/>
    </source>
</evidence>
<evidence type="ECO:0000256" key="1">
    <source>
        <dbReference type="PROSITE-ProRule" id="PRU00285"/>
    </source>
</evidence>
<dbReference type="InterPro" id="IPR008978">
    <property type="entry name" value="HSP20-like_chaperone"/>
</dbReference>
<dbReference type="PROSITE" id="PS01031">
    <property type="entry name" value="SHSP"/>
    <property type="match status" value="1"/>
</dbReference>
<dbReference type="SUPFAM" id="SSF49764">
    <property type="entry name" value="HSP20-like chaperones"/>
    <property type="match status" value="1"/>
</dbReference>
<reference evidence="5" key="1">
    <citation type="journal article" date="2023" name="Mol. Biol. Evol.">
        <title>Third-Generation Sequencing Reveals the Adaptive Role of the Epigenome in Three Deep-Sea Polychaetes.</title>
        <authorList>
            <person name="Perez M."/>
            <person name="Aroh O."/>
            <person name="Sun Y."/>
            <person name="Lan Y."/>
            <person name="Juniper S.K."/>
            <person name="Young C.R."/>
            <person name="Angers B."/>
            <person name="Qian P.Y."/>
        </authorList>
    </citation>
    <scope>NUCLEOTIDE SEQUENCE</scope>
    <source>
        <strain evidence="5">R07B-5</strain>
    </source>
</reference>
<evidence type="ECO:0000259" key="4">
    <source>
        <dbReference type="PROSITE" id="PS01031"/>
    </source>
</evidence>
<name>A0AAD9JKX6_RIDPI</name>
<protein>
    <recommendedName>
        <fullName evidence="4">SHSP domain-containing protein</fullName>
    </recommendedName>
</protein>
<dbReference type="AlphaFoldDB" id="A0AAD9JKX6"/>
<comment type="similarity">
    <text evidence="1 2">Belongs to the small heat shock protein (HSP20) family.</text>
</comment>
<dbReference type="CDD" id="cd06526">
    <property type="entry name" value="metazoan_ACD"/>
    <property type="match status" value="1"/>
</dbReference>
<dbReference type="Pfam" id="PF00011">
    <property type="entry name" value="HSP20"/>
    <property type="match status" value="1"/>
</dbReference>
<accession>A0AAD9JKX6</accession>
<feature type="domain" description="SHSP" evidence="4">
    <location>
        <begin position="127"/>
        <end position="239"/>
    </location>
</feature>
<dbReference type="GO" id="GO:0051082">
    <property type="term" value="F:unfolded protein binding"/>
    <property type="evidence" value="ECO:0007669"/>
    <property type="project" value="TreeGrafter"/>
</dbReference>
<dbReference type="PANTHER" id="PTHR45640">
    <property type="entry name" value="HEAT SHOCK PROTEIN HSP-12.2-RELATED"/>
    <property type="match status" value="1"/>
</dbReference>
<sequence>MMAHRPPANVKYYRLVPVDIDEAATPFNNPAQPAQQPQQMPPPQQQQLLQSPQQQQQQLPPSPQRQLQPQMMPDLTVDMNMKSLQDQVNMFHQQMAQQFQQPMMPFPAPNMPLMAPTNNMAPLGMPTIPDLGPLPVMTQDASGRRQMQLQLDMSGFRPDDVLINTDGHMLDIYAKSSSVDGNRSTMQREFRRQFTLPETISAENLRCVFAPDGVLTIEGYPGTKPAIKSPKKRKRVTFALTNDP</sequence>
<evidence type="ECO:0000256" key="2">
    <source>
        <dbReference type="RuleBase" id="RU003616"/>
    </source>
</evidence>
<keyword evidence="6" id="KW-1185">Reference proteome</keyword>
<feature type="region of interest" description="Disordered" evidence="3">
    <location>
        <begin position="223"/>
        <end position="244"/>
    </location>
</feature>
<dbReference type="Gene3D" id="2.60.40.790">
    <property type="match status" value="1"/>
</dbReference>
<evidence type="ECO:0000313" key="6">
    <source>
        <dbReference type="Proteomes" id="UP001209878"/>
    </source>
</evidence>
<dbReference type="InterPro" id="IPR002068">
    <property type="entry name" value="A-crystallin/Hsp20_dom"/>
</dbReference>
<dbReference type="Proteomes" id="UP001209878">
    <property type="component" value="Unassembled WGS sequence"/>
</dbReference>
<feature type="compositionally biased region" description="Low complexity" evidence="3">
    <location>
        <begin position="45"/>
        <end position="68"/>
    </location>
</feature>
<feature type="region of interest" description="Disordered" evidence="3">
    <location>
        <begin position="24"/>
        <end position="68"/>
    </location>
</feature>
<dbReference type="GO" id="GO:0009408">
    <property type="term" value="P:response to heat"/>
    <property type="evidence" value="ECO:0007669"/>
    <property type="project" value="TreeGrafter"/>
</dbReference>
<comment type="caution">
    <text evidence="5">The sequence shown here is derived from an EMBL/GenBank/DDBJ whole genome shotgun (WGS) entry which is preliminary data.</text>
</comment>
<dbReference type="InterPro" id="IPR001436">
    <property type="entry name" value="Alpha-crystallin/sHSP_animal"/>
</dbReference>
<dbReference type="GO" id="GO:0005737">
    <property type="term" value="C:cytoplasm"/>
    <property type="evidence" value="ECO:0007669"/>
    <property type="project" value="TreeGrafter"/>
</dbReference>
<evidence type="ECO:0000256" key="3">
    <source>
        <dbReference type="SAM" id="MobiDB-lite"/>
    </source>
</evidence>
<proteinExistence type="inferred from homology"/>
<gene>
    <name evidence="5" type="ORF">NP493_2186g00013</name>
</gene>
<dbReference type="GO" id="GO:0042026">
    <property type="term" value="P:protein refolding"/>
    <property type="evidence" value="ECO:0007669"/>
    <property type="project" value="TreeGrafter"/>
</dbReference>
<organism evidence="5 6">
    <name type="scientific">Ridgeia piscesae</name>
    <name type="common">Tubeworm</name>
    <dbReference type="NCBI Taxonomy" id="27915"/>
    <lineage>
        <taxon>Eukaryota</taxon>
        <taxon>Metazoa</taxon>
        <taxon>Spiralia</taxon>
        <taxon>Lophotrochozoa</taxon>
        <taxon>Annelida</taxon>
        <taxon>Polychaeta</taxon>
        <taxon>Sedentaria</taxon>
        <taxon>Canalipalpata</taxon>
        <taxon>Sabellida</taxon>
        <taxon>Siboglinidae</taxon>
        <taxon>Ridgeia</taxon>
    </lineage>
</organism>
<dbReference type="EMBL" id="JAODUO010002215">
    <property type="protein sequence ID" value="KAK2154125.1"/>
    <property type="molecule type" value="Genomic_DNA"/>
</dbReference>
<dbReference type="PANTHER" id="PTHR45640:SF26">
    <property type="entry name" value="RE23625P"/>
    <property type="match status" value="1"/>
</dbReference>